<dbReference type="EMBL" id="JBHTJA010000004">
    <property type="protein sequence ID" value="MFD0899592.1"/>
    <property type="molecule type" value="Genomic_DNA"/>
</dbReference>
<evidence type="ECO:0000259" key="1">
    <source>
        <dbReference type="Pfam" id="PF04149"/>
    </source>
</evidence>
<gene>
    <name evidence="2" type="ORF">ACFQ11_04270</name>
</gene>
<reference evidence="3" key="1">
    <citation type="journal article" date="2019" name="Int. J. Syst. Evol. Microbiol.">
        <title>The Global Catalogue of Microorganisms (GCM) 10K type strain sequencing project: providing services to taxonomists for standard genome sequencing and annotation.</title>
        <authorList>
            <consortium name="The Broad Institute Genomics Platform"/>
            <consortium name="The Broad Institute Genome Sequencing Center for Infectious Disease"/>
            <person name="Wu L."/>
            <person name="Ma J."/>
        </authorList>
    </citation>
    <scope>NUCLEOTIDE SEQUENCE [LARGE SCALE GENOMIC DNA]</scope>
    <source>
        <strain evidence="3">JCM 31202</strain>
    </source>
</reference>
<proteinExistence type="predicted"/>
<sequence length="64" mass="6704">MIVQWRKSSYSGGVNDKACVELGCLSDGVGVRDSEDPGAGHITVTREALAAIFAEIKHEGGVSE</sequence>
<dbReference type="Pfam" id="PF04149">
    <property type="entry name" value="DUF397"/>
    <property type="match status" value="1"/>
</dbReference>
<dbReference type="Proteomes" id="UP001596972">
    <property type="component" value="Unassembled WGS sequence"/>
</dbReference>
<evidence type="ECO:0000313" key="2">
    <source>
        <dbReference type="EMBL" id="MFD0899592.1"/>
    </source>
</evidence>
<protein>
    <submittedName>
        <fullName evidence="2">DUF397 domain-containing protein</fullName>
    </submittedName>
</protein>
<evidence type="ECO:0000313" key="3">
    <source>
        <dbReference type="Proteomes" id="UP001596972"/>
    </source>
</evidence>
<keyword evidence="3" id="KW-1185">Reference proteome</keyword>
<organism evidence="2 3">
    <name type="scientific">Actinomadura sediminis</name>
    <dbReference type="NCBI Taxonomy" id="1038904"/>
    <lineage>
        <taxon>Bacteria</taxon>
        <taxon>Bacillati</taxon>
        <taxon>Actinomycetota</taxon>
        <taxon>Actinomycetes</taxon>
        <taxon>Streptosporangiales</taxon>
        <taxon>Thermomonosporaceae</taxon>
        <taxon>Actinomadura</taxon>
    </lineage>
</organism>
<dbReference type="InterPro" id="IPR007278">
    <property type="entry name" value="DUF397"/>
</dbReference>
<name>A0ABW3EH96_9ACTN</name>
<comment type="caution">
    <text evidence="2">The sequence shown here is derived from an EMBL/GenBank/DDBJ whole genome shotgun (WGS) entry which is preliminary data.</text>
</comment>
<accession>A0ABW3EH96</accession>
<dbReference type="RefSeq" id="WP_378296455.1">
    <property type="nucleotide sequence ID" value="NZ_JBHTJA010000004.1"/>
</dbReference>
<feature type="domain" description="DUF397" evidence="1">
    <location>
        <begin position="3"/>
        <end position="57"/>
    </location>
</feature>